<keyword evidence="1" id="KW-1133">Transmembrane helix</keyword>
<reference evidence="2 3" key="1">
    <citation type="submission" date="2022-09" db="EMBL/GenBank/DDBJ databases">
        <authorList>
            <person name="Palmer J.M."/>
        </authorList>
    </citation>
    <scope>NUCLEOTIDE SEQUENCE [LARGE SCALE GENOMIC DNA]</scope>
    <source>
        <strain evidence="2 3">DSM 7382</strain>
    </source>
</reference>
<evidence type="ECO:0008006" key="4">
    <source>
        <dbReference type="Google" id="ProtNLM"/>
    </source>
</evidence>
<dbReference type="EMBL" id="JASBNA010000057">
    <property type="protein sequence ID" value="KAK7679629.1"/>
    <property type="molecule type" value="Genomic_DNA"/>
</dbReference>
<organism evidence="2 3">
    <name type="scientific">Cerrena zonata</name>
    <dbReference type="NCBI Taxonomy" id="2478898"/>
    <lineage>
        <taxon>Eukaryota</taxon>
        <taxon>Fungi</taxon>
        <taxon>Dikarya</taxon>
        <taxon>Basidiomycota</taxon>
        <taxon>Agaricomycotina</taxon>
        <taxon>Agaricomycetes</taxon>
        <taxon>Polyporales</taxon>
        <taxon>Cerrenaceae</taxon>
        <taxon>Cerrena</taxon>
    </lineage>
</organism>
<protein>
    <recommendedName>
        <fullName evidence="4">NADH-ubiquinone oxidoreductase chain 1</fullName>
    </recommendedName>
</protein>
<evidence type="ECO:0000313" key="3">
    <source>
        <dbReference type="Proteomes" id="UP001385951"/>
    </source>
</evidence>
<evidence type="ECO:0000313" key="2">
    <source>
        <dbReference type="EMBL" id="KAK7679629.1"/>
    </source>
</evidence>
<comment type="caution">
    <text evidence="2">The sequence shown here is derived from an EMBL/GenBank/DDBJ whole genome shotgun (WGS) entry which is preliminary data.</text>
</comment>
<keyword evidence="1" id="KW-0472">Membrane</keyword>
<feature type="transmembrane region" description="Helical" evidence="1">
    <location>
        <begin position="6"/>
        <end position="26"/>
    </location>
</feature>
<accession>A0AAW0FMZ3</accession>
<keyword evidence="3" id="KW-1185">Reference proteome</keyword>
<feature type="transmembrane region" description="Helical" evidence="1">
    <location>
        <begin position="62"/>
        <end position="87"/>
    </location>
</feature>
<keyword evidence="1" id="KW-0812">Transmembrane</keyword>
<proteinExistence type="predicted"/>
<dbReference type="Proteomes" id="UP001385951">
    <property type="component" value="Unassembled WGS sequence"/>
</dbReference>
<evidence type="ECO:0000256" key="1">
    <source>
        <dbReference type="SAM" id="Phobius"/>
    </source>
</evidence>
<name>A0AAW0FMZ3_9APHY</name>
<dbReference type="AlphaFoldDB" id="A0AAW0FMZ3"/>
<gene>
    <name evidence="2" type="ORF">QCA50_017341</name>
</gene>
<sequence length="96" mass="11139">MASFNNFWLYCLPLLVFESTAFCMVLRKAYQYVRDQRHIRGTAITSESGPSRLISVLYRDSLLYFAGISLVLVTTSVFFPTPIPAFLSSWRLYQWV</sequence>